<dbReference type="FunFam" id="1.20.5.690:FF:000002">
    <property type="entry name" value="Importin subunit alpha"/>
    <property type="match status" value="1"/>
</dbReference>
<dbReference type="Pfam" id="PF00929">
    <property type="entry name" value="RNase_T"/>
    <property type="match status" value="1"/>
</dbReference>
<dbReference type="InterPro" id="IPR013520">
    <property type="entry name" value="Ribonucl_H"/>
</dbReference>
<dbReference type="SMART" id="SM00401">
    <property type="entry name" value="ZnF_GATA"/>
    <property type="match status" value="1"/>
</dbReference>
<feature type="repeat" description="ARM" evidence="9">
    <location>
        <begin position="146"/>
        <end position="189"/>
    </location>
</feature>
<dbReference type="SUPFAM" id="SSF48371">
    <property type="entry name" value="ARM repeat"/>
    <property type="match status" value="1"/>
</dbReference>
<dbReference type="EMBL" id="JAAIUW010000013">
    <property type="protein sequence ID" value="KAF7805070.1"/>
    <property type="molecule type" value="Genomic_DNA"/>
</dbReference>
<sequence length="1131" mass="126364">MSYRPTGNSRTEVRRNRYKVAVDAEEGRRRREDTMVEIRKNRREESLQKKRREGLQAQQMPAAIHSTAVEKKVNFGDLCFYDLVYVLERQTDRNCLDMNFQLEHLPSMVAGVWSDDSNLQLESTTQFRKLLSIERSPPIEEVIQAGVVPRFVEFLMREDFPQLQFEAAWALTNIASGTSENTKVVIDHGAVPIFVKLLGSPSDDVREQAVWALGNVAGDSPRCRDLVLGNGALQPLLTQLNEQAKLSMLRNATWTLSNFCRGKPQPPFDQVRPALPALTHLIHSNDEEVLTDACWALSYLSDGTNDKIQAVIEAGVCSRLVELLMHPSPSVLIPALRTVGNIVTGDDMQTQVIINHQALPCLLNLLTNNFKKSIKKEACWTISNITAGNKQQIQGVIEANIIGPLVHLLQNAEFDIKKEAAWAISNATSGGSHDQIKILVNQGCIKPLCDLLICPDPRIVTVCLEGLENILKVGEADKNMGNTGDVNQYAQMIEDAEGLEKIENLQSHDNTEIYEKAVKILETYWLEEEDETMPPGDTSQSGFNFSSEVPAVPSGASLYCIDAGVLAELSVKSSSMMGQQSGIISNSSLCIGSCMGTALVYRRLLHRLEFLQQLVLHMSWGKVEWHGFLAIPELYTVFLYCRVIIPSDLALIKSVESRFFVSYFGVGKFQLLFRETSSGENNKCCTDCKTTKTPLWRGGPAGPKTLCNACGIRYRKRRACSVGLNKAQDRNRERGQSTSVSDSDLNITGLDQEMKIGTMFFSLLQVPRCRIHSIANYYDETFHSLSKTYGNNSSVRLLGSRIYGQQGGHSKKWTRRPVTTKTEGTGNKLTTRSTKSRGIKHEISSATILTSAAVNVNKTQLVQSQDLQYCHIQQEIAQNQDYCDIQQEIAQNQDYCDIHKEIAQNQDYCDIQQEIAQNKDLSSLVTVIVFDIETTGFSRVDGRIIEIALRDLQGGENSTFQTLVNPQRSVPNSHIHGITTQMVNKPEVPRMKDLIPILLQYVQSRQKPGGYVLWVGHNARSFDVPFIIHEFNRCSIEIPRNWLFADTLPLTRELMKSGGTNLSSKSLAALSELYKIRVDGSAHRAMVDVNTLSRILPRLTFDLKLTLAGLVEKSFTVADVVNSKKKKKNSG</sequence>
<dbReference type="PROSITE" id="PS51214">
    <property type="entry name" value="IBB"/>
    <property type="match status" value="1"/>
</dbReference>
<dbReference type="InterPro" id="IPR000225">
    <property type="entry name" value="Armadillo"/>
</dbReference>
<name>A0A834W123_9FABA</name>
<proteinExistence type="inferred from homology"/>
<reference evidence="14" key="1">
    <citation type="submission" date="2020-09" db="EMBL/GenBank/DDBJ databases">
        <title>Genome-Enabled Discovery of Anthraquinone Biosynthesis in Senna tora.</title>
        <authorList>
            <person name="Kang S.-H."/>
            <person name="Pandey R.P."/>
            <person name="Lee C.-M."/>
            <person name="Sim J.-S."/>
            <person name="Jeong J.-T."/>
            <person name="Choi B.-S."/>
            <person name="Jung M."/>
            <person name="Ginzburg D."/>
            <person name="Zhao K."/>
            <person name="Won S.Y."/>
            <person name="Oh T.-J."/>
            <person name="Yu Y."/>
            <person name="Kim N.-H."/>
            <person name="Lee O.R."/>
            <person name="Lee T.-H."/>
            <person name="Bashyal P."/>
            <person name="Kim T.-S."/>
            <person name="Lee W.-H."/>
            <person name="Kawkins C."/>
            <person name="Kim C.-K."/>
            <person name="Kim J.S."/>
            <person name="Ahn B.O."/>
            <person name="Rhee S.Y."/>
            <person name="Sohng J.K."/>
        </authorList>
    </citation>
    <scope>NUCLEOTIDE SEQUENCE</scope>
    <source>
        <tissue evidence="14">Leaf</tissue>
    </source>
</reference>
<feature type="region of interest" description="Disordered" evidence="11">
    <location>
        <begin position="725"/>
        <end position="744"/>
    </location>
</feature>
<dbReference type="PANTHER" id="PTHR23316">
    <property type="entry name" value="IMPORTIN ALPHA"/>
    <property type="match status" value="1"/>
</dbReference>
<dbReference type="GO" id="GO:0006606">
    <property type="term" value="P:protein import into nucleus"/>
    <property type="evidence" value="ECO:0007669"/>
    <property type="project" value="InterPro"/>
</dbReference>
<dbReference type="GO" id="GO:0043565">
    <property type="term" value="F:sequence-specific DNA binding"/>
    <property type="evidence" value="ECO:0007669"/>
    <property type="project" value="InterPro"/>
</dbReference>
<evidence type="ECO:0000256" key="6">
    <source>
        <dbReference type="ARBA" id="ARBA00023125"/>
    </source>
</evidence>
<evidence type="ECO:0000256" key="8">
    <source>
        <dbReference type="PROSITE-ProRule" id="PRU00094"/>
    </source>
</evidence>
<dbReference type="SMART" id="SM00185">
    <property type="entry name" value="ARM"/>
    <property type="match status" value="8"/>
</dbReference>
<evidence type="ECO:0000256" key="1">
    <source>
        <dbReference type="ARBA" id="ARBA00010394"/>
    </source>
</evidence>
<dbReference type="FunFam" id="1.25.10.10:FF:000040">
    <property type="entry name" value="Importin subunit alpha"/>
    <property type="match status" value="1"/>
</dbReference>
<keyword evidence="3" id="KW-0677">Repeat</keyword>
<dbReference type="CDD" id="cd06127">
    <property type="entry name" value="DEDDh"/>
    <property type="match status" value="1"/>
</dbReference>
<keyword evidence="5" id="KW-0805">Transcription regulation</keyword>
<accession>A0A834W123</accession>
<keyword evidence="8" id="KW-0479">Metal-binding</keyword>
<dbReference type="Gene3D" id="1.20.5.690">
    <property type="entry name" value="Importin-alpha, importin-beta-binding domain"/>
    <property type="match status" value="1"/>
</dbReference>
<dbReference type="AlphaFoldDB" id="A0A834W123"/>
<evidence type="ECO:0000256" key="11">
    <source>
        <dbReference type="SAM" id="MobiDB-lite"/>
    </source>
</evidence>
<evidence type="ECO:0000256" key="4">
    <source>
        <dbReference type="ARBA" id="ARBA00022927"/>
    </source>
</evidence>
<dbReference type="Gene3D" id="3.30.420.10">
    <property type="entry name" value="Ribonuclease H-like superfamily/Ribonuclease H"/>
    <property type="match status" value="1"/>
</dbReference>
<dbReference type="InterPro" id="IPR002652">
    <property type="entry name" value="Importin-a_IBB"/>
</dbReference>
<keyword evidence="7" id="KW-0804">Transcription</keyword>
<dbReference type="InterPro" id="IPR011989">
    <property type="entry name" value="ARM-like"/>
</dbReference>
<evidence type="ECO:0000313" key="14">
    <source>
        <dbReference type="EMBL" id="KAF7805070.1"/>
    </source>
</evidence>
<dbReference type="InterPro" id="IPR016024">
    <property type="entry name" value="ARM-type_fold"/>
</dbReference>
<keyword evidence="15" id="KW-1185">Reference proteome</keyword>
<keyword evidence="8" id="KW-0863">Zinc-finger</keyword>
<comment type="caution">
    <text evidence="14">The sequence shown here is derived from an EMBL/GenBank/DDBJ whole genome shotgun (WGS) entry which is preliminary data.</text>
</comment>
<dbReference type="InterPro" id="IPR036397">
    <property type="entry name" value="RNaseH_sf"/>
</dbReference>
<dbReference type="Gene3D" id="1.25.10.10">
    <property type="entry name" value="Leucine-rich Repeat Variant"/>
    <property type="match status" value="1"/>
</dbReference>
<keyword evidence="6" id="KW-0238">DNA-binding</keyword>
<dbReference type="Pfam" id="PF01749">
    <property type="entry name" value="IBB"/>
    <property type="match status" value="1"/>
</dbReference>
<dbReference type="PROSITE" id="PS00344">
    <property type="entry name" value="GATA_ZN_FINGER_1"/>
    <property type="match status" value="1"/>
</dbReference>
<dbReference type="SUPFAM" id="SSF57716">
    <property type="entry name" value="Glucocorticoid receptor-like (DNA-binding domain)"/>
    <property type="match status" value="1"/>
</dbReference>
<dbReference type="SMART" id="SM00479">
    <property type="entry name" value="EXOIII"/>
    <property type="match status" value="1"/>
</dbReference>
<evidence type="ECO:0000256" key="10">
    <source>
        <dbReference type="PROSITE-ProRule" id="PRU00561"/>
    </source>
</evidence>
<feature type="repeat" description="ARM" evidence="9">
    <location>
        <begin position="273"/>
        <end position="315"/>
    </location>
</feature>
<dbReference type="PROSITE" id="PS50176">
    <property type="entry name" value="ARM_REPEAT"/>
    <property type="match status" value="3"/>
</dbReference>
<evidence type="ECO:0000256" key="9">
    <source>
        <dbReference type="PROSITE-ProRule" id="PRU00259"/>
    </source>
</evidence>
<keyword evidence="4" id="KW-0653">Protein transport</keyword>
<evidence type="ECO:0000256" key="7">
    <source>
        <dbReference type="ARBA" id="ARBA00023163"/>
    </source>
</evidence>
<evidence type="ECO:0000256" key="2">
    <source>
        <dbReference type="ARBA" id="ARBA00022448"/>
    </source>
</evidence>
<evidence type="ECO:0000256" key="5">
    <source>
        <dbReference type="ARBA" id="ARBA00023015"/>
    </source>
</evidence>
<dbReference type="CDD" id="cd00202">
    <property type="entry name" value="ZnF_GATA"/>
    <property type="match status" value="1"/>
</dbReference>
<protein>
    <submittedName>
        <fullName evidence="14">Importin subunit alpha-2-like</fullName>
    </submittedName>
</protein>
<dbReference type="InterPro" id="IPR012337">
    <property type="entry name" value="RNaseH-like_sf"/>
</dbReference>
<dbReference type="InterPro" id="IPR013088">
    <property type="entry name" value="Znf_NHR/GATA"/>
</dbReference>
<dbReference type="Gene3D" id="3.30.50.10">
    <property type="entry name" value="Erythroid Transcription Factor GATA-1, subunit A"/>
    <property type="match status" value="1"/>
</dbReference>
<dbReference type="InterPro" id="IPR036975">
    <property type="entry name" value="Importin-a_IBB_sf"/>
</dbReference>
<gene>
    <name evidence="14" type="ORF">G2W53_044181</name>
</gene>
<dbReference type="Proteomes" id="UP000634136">
    <property type="component" value="Unassembled WGS sequence"/>
</dbReference>
<dbReference type="PROSITE" id="PS50114">
    <property type="entry name" value="GATA_ZN_FINGER_2"/>
    <property type="match status" value="1"/>
</dbReference>
<keyword evidence="2 10" id="KW-0813">Transport</keyword>
<dbReference type="InterPro" id="IPR000679">
    <property type="entry name" value="Znf_GATA"/>
</dbReference>
<comment type="similarity">
    <text evidence="1">Belongs to the importin alpha family.</text>
</comment>
<dbReference type="InterPro" id="IPR032413">
    <property type="entry name" value="Arm_3"/>
</dbReference>
<dbReference type="OrthoDB" id="10250935at2759"/>
<dbReference type="Pfam" id="PF00320">
    <property type="entry name" value="GATA"/>
    <property type="match status" value="1"/>
</dbReference>
<dbReference type="FunFam" id="3.30.420.10:FF:000081">
    <property type="entry name" value="Exonuclease DPD1 chloroplastic/mitochondrial"/>
    <property type="match status" value="1"/>
</dbReference>
<organism evidence="14 15">
    <name type="scientific">Senna tora</name>
    <dbReference type="NCBI Taxonomy" id="362788"/>
    <lineage>
        <taxon>Eukaryota</taxon>
        <taxon>Viridiplantae</taxon>
        <taxon>Streptophyta</taxon>
        <taxon>Embryophyta</taxon>
        <taxon>Tracheophyta</taxon>
        <taxon>Spermatophyta</taxon>
        <taxon>Magnoliopsida</taxon>
        <taxon>eudicotyledons</taxon>
        <taxon>Gunneridae</taxon>
        <taxon>Pentapetalae</taxon>
        <taxon>rosids</taxon>
        <taxon>fabids</taxon>
        <taxon>Fabales</taxon>
        <taxon>Fabaceae</taxon>
        <taxon>Caesalpinioideae</taxon>
        <taxon>Cassia clade</taxon>
        <taxon>Senna</taxon>
    </lineage>
</organism>
<dbReference type="GO" id="GO:0006355">
    <property type="term" value="P:regulation of DNA-templated transcription"/>
    <property type="evidence" value="ECO:0007669"/>
    <property type="project" value="InterPro"/>
</dbReference>
<dbReference type="Pfam" id="PF00514">
    <property type="entry name" value="Arm"/>
    <property type="match status" value="8"/>
</dbReference>
<evidence type="ECO:0000313" key="15">
    <source>
        <dbReference type="Proteomes" id="UP000634136"/>
    </source>
</evidence>
<dbReference type="Pfam" id="PF16186">
    <property type="entry name" value="Arm_3"/>
    <property type="match status" value="1"/>
</dbReference>
<dbReference type="GO" id="GO:0008270">
    <property type="term" value="F:zinc ion binding"/>
    <property type="evidence" value="ECO:0007669"/>
    <property type="project" value="UniProtKB-KW"/>
</dbReference>
<evidence type="ECO:0000259" key="13">
    <source>
        <dbReference type="PROSITE" id="PS51214"/>
    </source>
</evidence>
<feature type="domain" description="GATA-type" evidence="12">
    <location>
        <begin position="679"/>
        <end position="715"/>
    </location>
</feature>
<evidence type="ECO:0000259" key="12">
    <source>
        <dbReference type="PROSITE" id="PS50114"/>
    </source>
</evidence>
<feature type="repeat" description="ARM" evidence="9">
    <location>
        <begin position="189"/>
        <end position="231"/>
    </location>
</feature>
<feature type="domain" description="IBB" evidence="13">
    <location>
        <begin position="1"/>
        <end position="60"/>
    </location>
</feature>
<dbReference type="SUPFAM" id="SSF53098">
    <property type="entry name" value="Ribonuclease H-like"/>
    <property type="match status" value="1"/>
</dbReference>
<dbReference type="GO" id="GO:0061608">
    <property type="term" value="F:nuclear import signal receptor activity"/>
    <property type="evidence" value="ECO:0007669"/>
    <property type="project" value="InterPro"/>
</dbReference>
<keyword evidence="8" id="KW-0862">Zinc</keyword>
<evidence type="ECO:0000256" key="3">
    <source>
        <dbReference type="ARBA" id="ARBA00022737"/>
    </source>
</evidence>